<keyword evidence="2" id="KW-0479">Metal-binding</keyword>
<protein>
    <submittedName>
        <fullName evidence="6">Hydroxyacylglutathione hydrolase</fullName>
    </submittedName>
</protein>
<dbReference type="SUPFAM" id="SSF56281">
    <property type="entry name" value="Metallo-hydrolase/oxidoreductase"/>
    <property type="match status" value="1"/>
</dbReference>
<dbReference type="Gene3D" id="3.60.15.10">
    <property type="entry name" value="Ribonuclease Z/Hydroxyacylglutathione hydrolase-like"/>
    <property type="match status" value="1"/>
</dbReference>
<dbReference type="PANTHER" id="PTHR46233">
    <property type="entry name" value="HYDROXYACYLGLUTATHIONE HYDROLASE GLOC"/>
    <property type="match status" value="1"/>
</dbReference>
<evidence type="ECO:0000259" key="5">
    <source>
        <dbReference type="SMART" id="SM00849"/>
    </source>
</evidence>
<accession>A0A146KBF5</accession>
<dbReference type="Pfam" id="PF00753">
    <property type="entry name" value="Lactamase_B"/>
    <property type="match status" value="1"/>
</dbReference>
<reference evidence="6" key="1">
    <citation type="submission" date="2015-07" db="EMBL/GenBank/DDBJ databases">
        <title>Adaptation to a free-living lifestyle via gene acquisitions in the diplomonad Trepomonas sp. PC1.</title>
        <authorList>
            <person name="Xu F."/>
            <person name="Jerlstrom-Hultqvist J."/>
            <person name="Kolisko M."/>
            <person name="Simpson A.G.B."/>
            <person name="Roger A.J."/>
            <person name="Svard S.G."/>
            <person name="Andersson J.O."/>
        </authorList>
    </citation>
    <scope>NUCLEOTIDE SEQUENCE</scope>
    <source>
        <strain evidence="6">PC1</strain>
    </source>
</reference>
<dbReference type="GO" id="GO:0016787">
    <property type="term" value="F:hydrolase activity"/>
    <property type="evidence" value="ECO:0007669"/>
    <property type="project" value="UniProtKB-KW"/>
</dbReference>
<evidence type="ECO:0000256" key="3">
    <source>
        <dbReference type="ARBA" id="ARBA00022801"/>
    </source>
</evidence>
<dbReference type="CDD" id="cd06262">
    <property type="entry name" value="metallo-hydrolase-like_MBL-fold"/>
    <property type="match status" value="1"/>
</dbReference>
<keyword evidence="4" id="KW-0862">Zinc</keyword>
<feature type="domain" description="Metallo-beta-lactamase" evidence="5">
    <location>
        <begin position="9"/>
        <end position="191"/>
    </location>
</feature>
<dbReference type="EMBL" id="GDID01003760">
    <property type="protein sequence ID" value="JAP92846.1"/>
    <property type="molecule type" value="Transcribed_RNA"/>
</dbReference>
<organism evidence="6">
    <name type="scientific">Trepomonas sp. PC1</name>
    <dbReference type="NCBI Taxonomy" id="1076344"/>
    <lineage>
        <taxon>Eukaryota</taxon>
        <taxon>Metamonada</taxon>
        <taxon>Diplomonadida</taxon>
        <taxon>Hexamitidae</taxon>
        <taxon>Hexamitinae</taxon>
        <taxon>Trepomonas</taxon>
    </lineage>
</organism>
<dbReference type="GO" id="GO:0046872">
    <property type="term" value="F:metal ion binding"/>
    <property type="evidence" value="ECO:0007669"/>
    <property type="project" value="UniProtKB-KW"/>
</dbReference>
<evidence type="ECO:0000313" key="6">
    <source>
        <dbReference type="EMBL" id="JAP92846.1"/>
    </source>
</evidence>
<dbReference type="InterPro" id="IPR001279">
    <property type="entry name" value="Metallo-B-lactamas"/>
</dbReference>
<comment type="cofactor">
    <cofactor evidence="1">
        <name>Zn(2+)</name>
        <dbReference type="ChEBI" id="CHEBI:29105"/>
    </cofactor>
</comment>
<dbReference type="PANTHER" id="PTHR46233:SF3">
    <property type="entry name" value="HYDROXYACYLGLUTATHIONE HYDROLASE GLOC"/>
    <property type="match status" value="1"/>
</dbReference>
<evidence type="ECO:0000256" key="2">
    <source>
        <dbReference type="ARBA" id="ARBA00022723"/>
    </source>
</evidence>
<feature type="non-terminal residue" evidence="6">
    <location>
        <position position="1"/>
    </location>
</feature>
<evidence type="ECO:0000256" key="1">
    <source>
        <dbReference type="ARBA" id="ARBA00001947"/>
    </source>
</evidence>
<dbReference type="InterPro" id="IPR051453">
    <property type="entry name" value="MBL_Glyoxalase_II"/>
</dbReference>
<proteinExistence type="predicted"/>
<dbReference type="SMART" id="SM00849">
    <property type="entry name" value="Lactamase_B"/>
    <property type="match status" value="1"/>
</dbReference>
<keyword evidence="3 6" id="KW-0378">Hydrolase</keyword>
<sequence>KKYQLGQLQANCYLIYDKSTLNGAIIDPGAEGPEVQSFIFQQEINIKAILITHAHFDHNFGAGYFKEKYPGAKIICHKKDLEQWTLQTKFAQMFKIAIPKSYPQQADQYIDDSEEINIDSIKLKVINTPGHTPGSVCFYDKVNKICFTGDTLFSNSIGRMDFPGGSSVDMKKSLKQLEEQIEKDTIIYPGHGESAIISSAIQLAQHYL</sequence>
<gene>
    <name evidence="6" type="ORF">TPC1_15076</name>
</gene>
<evidence type="ECO:0000256" key="4">
    <source>
        <dbReference type="ARBA" id="ARBA00022833"/>
    </source>
</evidence>
<dbReference type="InterPro" id="IPR036866">
    <property type="entry name" value="RibonucZ/Hydroxyglut_hydro"/>
</dbReference>
<name>A0A146KBF5_9EUKA</name>
<dbReference type="AlphaFoldDB" id="A0A146KBF5"/>